<protein>
    <submittedName>
        <fullName evidence="3">Uncharacterized protein</fullName>
    </submittedName>
</protein>
<name>A0A450USG6_9GAMM</name>
<evidence type="ECO:0000313" key="2">
    <source>
        <dbReference type="EMBL" id="VFJ94127.1"/>
    </source>
</evidence>
<feature type="transmembrane region" description="Helical" evidence="1">
    <location>
        <begin position="22"/>
        <end position="42"/>
    </location>
</feature>
<dbReference type="EMBL" id="CAADFG010000066">
    <property type="protein sequence ID" value="VFJ94127.1"/>
    <property type="molecule type" value="Genomic_DNA"/>
</dbReference>
<keyword evidence="1" id="KW-1133">Transmembrane helix</keyword>
<accession>A0A450USG6</accession>
<keyword evidence="1" id="KW-0812">Transmembrane</keyword>
<sequence length="45" mass="4953">MTISDSSYFTDFHRLSSEYKQWLTAMGAVNATVLALVLLLNLSSG</sequence>
<evidence type="ECO:0000313" key="4">
    <source>
        <dbReference type="EMBL" id="VFK01539.1"/>
    </source>
</evidence>
<keyword evidence="1" id="KW-0472">Membrane</keyword>
<evidence type="ECO:0000256" key="1">
    <source>
        <dbReference type="SAM" id="Phobius"/>
    </source>
</evidence>
<dbReference type="EMBL" id="CAADFI010000076">
    <property type="protein sequence ID" value="VFJ95459.1"/>
    <property type="molecule type" value="Genomic_DNA"/>
</dbReference>
<reference evidence="3" key="1">
    <citation type="submission" date="2019-02" db="EMBL/GenBank/DDBJ databases">
        <authorList>
            <person name="Gruber-Vodicka R. H."/>
            <person name="Seah K. B. B."/>
        </authorList>
    </citation>
    <scope>NUCLEOTIDE SEQUENCE</scope>
    <source>
        <strain evidence="4">BECK_SA2B12</strain>
        <strain evidence="2">BECK_SA2B15</strain>
        <strain evidence="3">BECK_SA2B20</strain>
    </source>
</reference>
<evidence type="ECO:0000313" key="3">
    <source>
        <dbReference type="EMBL" id="VFJ95459.1"/>
    </source>
</evidence>
<organism evidence="3">
    <name type="scientific">Candidatus Kentrum eta</name>
    <dbReference type="NCBI Taxonomy" id="2126337"/>
    <lineage>
        <taxon>Bacteria</taxon>
        <taxon>Pseudomonadati</taxon>
        <taxon>Pseudomonadota</taxon>
        <taxon>Gammaproteobacteria</taxon>
        <taxon>Candidatus Kentrum</taxon>
    </lineage>
</organism>
<dbReference type="AlphaFoldDB" id="A0A450USG6"/>
<gene>
    <name evidence="2" type="ORF">BECKH772A_GA0070896_1006613</name>
    <name evidence="3" type="ORF">BECKH772B_GA0070898_1007612</name>
    <name evidence="4" type="ORF">BECKH772C_GA0070978_1006813</name>
</gene>
<dbReference type="EMBL" id="CAADFJ010000068">
    <property type="protein sequence ID" value="VFK01539.1"/>
    <property type="molecule type" value="Genomic_DNA"/>
</dbReference>
<proteinExistence type="predicted"/>